<reference evidence="2 3" key="1">
    <citation type="submission" date="2023-09" db="EMBL/GenBank/DDBJ databases">
        <authorList>
            <person name="Rey-Velasco X."/>
        </authorList>
    </citation>
    <scope>NUCLEOTIDE SEQUENCE [LARGE SCALE GENOMIC DNA]</scope>
    <source>
        <strain evidence="2 3">W345</strain>
    </source>
</reference>
<dbReference type="Gene3D" id="2.50.20.10">
    <property type="entry name" value="Lipoprotein localisation LolA/LolB/LppX"/>
    <property type="match status" value="1"/>
</dbReference>
<evidence type="ECO:0000313" key="3">
    <source>
        <dbReference type="Proteomes" id="UP001254608"/>
    </source>
</evidence>
<dbReference type="Proteomes" id="UP001254608">
    <property type="component" value="Unassembled WGS sequence"/>
</dbReference>
<evidence type="ECO:0000259" key="1">
    <source>
        <dbReference type="Pfam" id="PF17131"/>
    </source>
</evidence>
<name>A0ABU2WIJ2_9GAMM</name>
<keyword evidence="2" id="KW-0449">Lipoprotein</keyword>
<protein>
    <submittedName>
        <fullName evidence="2">Outer membrane lipoprotein-sorting protein</fullName>
    </submittedName>
</protein>
<dbReference type="InterPro" id="IPR033399">
    <property type="entry name" value="TP_0789-like"/>
</dbReference>
<organism evidence="2 3">
    <name type="scientific">Banduia mediterranea</name>
    <dbReference type="NCBI Taxonomy" id="3075609"/>
    <lineage>
        <taxon>Bacteria</taxon>
        <taxon>Pseudomonadati</taxon>
        <taxon>Pseudomonadota</taxon>
        <taxon>Gammaproteobacteria</taxon>
        <taxon>Nevskiales</taxon>
        <taxon>Algiphilaceae</taxon>
        <taxon>Banduia</taxon>
    </lineage>
</organism>
<keyword evidence="3" id="KW-1185">Reference proteome</keyword>
<dbReference type="Pfam" id="PF17131">
    <property type="entry name" value="LolA_like"/>
    <property type="match status" value="1"/>
</dbReference>
<sequence length="247" mass="28000">MLPWIGPAAAADLDSIRDCVRANVPSSIRIQNVKLTAFDRAGGSREMMGRLFAMREDQAQLRLMLRLDAPPDVAGSAYLVRGREQGQETYVYVPALKRVRRLTGSNLDGSLFATDFSYGDISQIYRAFDAGSAVLEDAGEIGQRAVDRIAFDPREQHDTRFDRIRVAVDRETCVALRIEFFENGAVGKRYEADPERLRQFDMHWYAEFAQMRNLKQETYTTLEVQEVSGGDALSNLYFMPMTFYEGP</sequence>
<dbReference type="CDD" id="cd16329">
    <property type="entry name" value="LolA_like"/>
    <property type="match status" value="1"/>
</dbReference>
<dbReference type="RefSeq" id="WP_311365070.1">
    <property type="nucleotide sequence ID" value="NZ_JAVRIC010000012.1"/>
</dbReference>
<comment type="caution">
    <text evidence="2">The sequence shown here is derived from an EMBL/GenBank/DDBJ whole genome shotgun (WGS) entry which is preliminary data.</text>
</comment>
<gene>
    <name evidence="2" type="ORF">RM530_09915</name>
</gene>
<evidence type="ECO:0000313" key="2">
    <source>
        <dbReference type="EMBL" id="MDT0497677.1"/>
    </source>
</evidence>
<proteinExistence type="predicted"/>
<feature type="domain" description="Uncharacterized protein TP-0789" evidence="1">
    <location>
        <begin position="64"/>
        <end position="239"/>
    </location>
</feature>
<accession>A0ABU2WIJ2</accession>
<dbReference type="EMBL" id="JAVRIC010000012">
    <property type="protein sequence ID" value="MDT0497677.1"/>
    <property type="molecule type" value="Genomic_DNA"/>
</dbReference>